<keyword evidence="7" id="KW-1185">Reference proteome</keyword>
<keyword evidence="3" id="KW-0804">Transcription</keyword>
<dbReference type="Pfam" id="PF17932">
    <property type="entry name" value="TetR_C_24"/>
    <property type="match status" value="1"/>
</dbReference>
<dbReference type="AlphaFoldDB" id="A7HQU1"/>
<organism evidence="6 7">
    <name type="scientific">Parvibaculum lavamentivorans (strain DS-1 / DSM 13023 / NCIMB 13966)</name>
    <dbReference type="NCBI Taxonomy" id="402881"/>
    <lineage>
        <taxon>Bacteria</taxon>
        <taxon>Pseudomonadati</taxon>
        <taxon>Pseudomonadota</taxon>
        <taxon>Alphaproteobacteria</taxon>
        <taxon>Hyphomicrobiales</taxon>
        <taxon>Parvibaculaceae</taxon>
        <taxon>Parvibaculum</taxon>
    </lineage>
</organism>
<keyword evidence="1" id="KW-0805">Transcription regulation</keyword>
<sequence length="218" mass="23788">MAYRQTDKVAARLADTRRSILDAARMLVADGGFAAVQMTEIAKRAGVATGTLYRYFSSKEELCRQVFREVSAREMDMLATIASGNEPARERLAEVLRTFASRAVRGRRLAYVLLAEPVDVNLAEERAFFRRTHAEIFAGILEDGIETGEFPKTNARIAAACIAGAIPTALIGPLAPESHELDSAPERVVEEIVSFCMAGAGVTAPRKSNQTKERRASL</sequence>
<name>A7HQU1_PARL1</name>
<feature type="domain" description="HTH tetR-type" evidence="5">
    <location>
        <begin position="14"/>
        <end position="74"/>
    </location>
</feature>
<evidence type="ECO:0000256" key="2">
    <source>
        <dbReference type="ARBA" id="ARBA00023125"/>
    </source>
</evidence>
<keyword evidence="2 4" id="KW-0238">DNA-binding</keyword>
<dbReference type="SUPFAM" id="SSF46689">
    <property type="entry name" value="Homeodomain-like"/>
    <property type="match status" value="1"/>
</dbReference>
<evidence type="ECO:0000259" key="5">
    <source>
        <dbReference type="PROSITE" id="PS50977"/>
    </source>
</evidence>
<evidence type="ECO:0000313" key="7">
    <source>
        <dbReference type="Proteomes" id="UP000006377"/>
    </source>
</evidence>
<dbReference type="OrthoDB" id="9795011at2"/>
<dbReference type="InterPro" id="IPR001647">
    <property type="entry name" value="HTH_TetR"/>
</dbReference>
<protein>
    <submittedName>
        <fullName evidence="6">Transcriptional regulator, TetR family</fullName>
    </submittedName>
</protein>
<proteinExistence type="predicted"/>
<dbReference type="EMBL" id="CP000774">
    <property type="protein sequence ID" value="ABS62274.1"/>
    <property type="molecule type" value="Genomic_DNA"/>
</dbReference>
<dbReference type="InterPro" id="IPR036271">
    <property type="entry name" value="Tet_transcr_reg_TetR-rel_C_sf"/>
</dbReference>
<evidence type="ECO:0000256" key="4">
    <source>
        <dbReference type="PROSITE-ProRule" id="PRU00335"/>
    </source>
</evidence>
<evidence type="ECO:0000256" key="1">
    <source>
        <dbReference type="ARBA" id="ARBA00023015"/>
    </source>
</evidence>
<dbReference type="Pfam" id="PF00440">
    <property type="entry name" value="TetR_N"/>
    <property type="match status" value="1"/>
</dbReference>
<feature type="DNA-binding region" description="H-T-H motif" evidence="4">
    <location>
        <begin position="37"/>
        <end position="56"/>
    </location>
</feature>
<reference evidence="6 7" key="1">
    <citation type="journal article" date="2011" name="Stand. Genomic Sci.">
        <title>Complete genome sequence of Parvibaculum lavamentivorans type strain (DS-1(T)).</title>
        <authorList>
            <person name="Schleheck D."/>
            <person name="Weiss M."/>
            <person name="Pitluck S."/>
            <person name="Bruce D."/>
            <person name="Land M.L."/>
            <person name="Han S."/>
            <person name="Saunders E."/>
            <person name="Tapia R."/>
            <person name="Detter C."/>
            <person name="Brettin T."/>
            <person name="Han J."/>
            <person name="Woyke T."/>
            <person name="Goodwin L."/>
            <person name="Pennacchio L."/>
            <person name="Nolan M."/>
            <person name="Cook A.M."/>
            <person name="Kjelleberg S."/>
            <person name="Thomas T."/>
        </authorList>
    </citation>
    <scope>NUCLEOTIDE SEQUENCE [LARGE SCALE GENOMIC DNA]</scope>
    <source>
        <strain evidence="7">DS-1 / DSM 13023 / NCIMB 13966</strain>
    </source>
</reference>
<dbReference type="STRING" id="402881.Plav_0651"/>
<dbReference type="PANTHER" id="PTHR30055">
    <property type="entry name" value="HTH-TYPE TRANSCRIPTIONAL REGULATOR RUTR"/>
    <property type="match status" value="1"/>
</dbReference>
<dbReference type="KEGG" id="pla:Plav_0651"/>
<dbReference type="PRINTS" id="PR00455">
    <property type="entry name" value="HTHTETR"/>
</dbReference>
<dbReference type="Gene3D" id="1.10.10.60">
    <property type="entry name" value="Homeodomain-like"/>
    <property type="match status" value="1"/>
</dbReference>
<dbReference type="FunFam" id="1.10.10.60:FF:000141">
    <property type="entry name" value="TetR family transcriptional regulator"/>
    <property type="match status" value="1"/>
</dbReference>
<dbReference type="InterPro" id="IPR041490">
    <property type="entry name" value="KstR2_TetR_C"/>
</dbReference>
<dbReference type="InterPro" id="IPR050109">
    <property type="entry name" value="HTH-type_TetR-like_transc_reg"/>
</dbReference>
<dbReference type="SUPFAM" id="SSF48498">
    <property type="entry name" value="Tetracyclin repressor-like, C-terminal domain"/>
    <property type="match status" value="1"/>
</dbReference>
<dbReference type="GO" id="GO:0003700">
    <property type="term" value="F:DNA-binding transcription factor activity"/>
    <property type="evidence" value="ECO:0007669"/>
    <property type="project" value="TreeGrafter"/>
</dbReference>
<dbReference type="RefSeq" id="WP_011995565.1">
    <property type="nucleotide sequence ID" value="NC_009719.1"/>
</dbReference>
<dbReference type="GO" id="GO:0000976">
    <property type="term" value="F:transcription cis-regulatory region binding"/>
    <property type="evidence" value="ECO:0007669"/>
    <property type="project" value="TreeGrafter"/>
</dbReference>
<dbReference type="InterPro" id="IPR009057">
    <property type="entry name" value="Homeodomain-like_sf"/>
</dbReference>
<dbReference type="Gene3D" id="1.10.357.10">
    <property type="entry name" value="Tetracycline Repressor, domain 2"/>
    <property type="match status" value="1"/>
</dbReference>
<dbReference type="HOGENOM" id="CLU_069356_12_0_5"/>
<dbReference type="PANTHER" id="PTHR30055:SF226">
    <property type="entry name" value="HTH-TYPE TRANSCRIPTIONAL REGULATOR PKSA"/>
    <property type="match status" value="1"/>
</dbReference>
<gene>
    <name evidence="6" type="ordered locus">Plav_0651</name>
</gene>
<accession>A7HQU1</accession>
<dbReference type="eggNOG" id="COG1309">
    <property type="taxonomic scope" value="Bacteria"/>
</dbReference>
<dbReference type="PROSITE" id="PS50977">
    <property type="entry name" value="HTH_TETR_2"/>
    <property type="match status" value="1"/>
</dbReference>
<evidence type="ECO:0000313" key="6">
    <source>
        <dbReference type="EMBL" id="ABS62274.1"/>
    </source>
</evidence>
<dbReference type="Proteomes" id="UP000006377">
    <property type="component" value="Chromosome"/>
</dbReference>
<evidence type="ECO:0000256" key="3">
    <source>
        <dbReference type="ARBA" id="ARBA00023163"/>
    </source>
</evidence>